<dbReference type="InterPro" id="IPR027084">
    <property type="entry name" value="Mps1_cat"/>
</dbReference>
<feature type="compositionally biased region" description="Polar residues" evidence="7">
    <location>
        <begin position="468"/>
        <end position="479"/>
    </location>
</feature>
<dbReference type="GO" id="GO:0005634">
    <property type="term" value="C:nucleus"/>
    <property type="evidence" value="ECO:0007669"/>
    <property type="project" value="TreeGrafter"/>
</dbReference>
<keyword evidence="4" id="KW-0418">Kinase</keyword>
<evidence type="ECO:0000256" key="4">
    <source>
        <dbReference type="ARBA" id="ARBA00022777"/>
    </source>
</evidence>
<dbReference type="AlphaFoldDB" id="A0A914A7D7"/>
<dbReference type="InterPro" id="IPR008271">
    <property type="entry name" value="Ser/Thr_kinase_AS"/>
</dbReference>
<reference evidence="9" key="1">
    <citation type="submission" date="2022-11" db="UniProtKB">
        <authorList>
            <consortium name="EnsemblMetazoa"/>
        </authorList>
    </citation>
    <scope>IDENTIFICATION</scope>
</reference>
<keyword evidence="3 6" id="KW-0547">Nucleotide-binding</keyword>
<dbReference type="SUPFAM" id="SSF56112">
    <property type="entry name" value="Protein kinase-like (PK-like)"/>
    <property type="match status" value="1"/>
</dbReference>
<evidence type="ECO:0000256" key="2">
    <source>
        <dbReference type="ARBA" id="ARBA00022679"/>
    </source>
</evidence>
<evidence type="ECO:0000256" key="7">
    <source>
        <dbReference type="SAM" id="MobiDB-lite"/>
    </source>
</evidence>
<feature type="compositionally biased region" description="Polar residues" evidence="7">
    <location>
        <begin position="195"/>
        <end position="208"/>
    </location>
</feature>
<feature type="region of interest" description="Disordered" evidence="7">
    <location>
        <begin position="1002"/>
        <end position="1024"/>
    </location>
</feature>
<dbReference type="GO" id="GO:0004712">
    <property type="term" value="F:protein serine/threonine/tyrosine kinase activity"/>
    <property type="evidence" value="ECO:0007669"/>
    <property type="project" value="TreeGrafter"/>
</dbReference>
<feature type="binding site" evidence="6">
    <location>
        <position position="595"/>
    </location>
    <ligand>
        <name>ATP</name>
        <dbReference type="ChEBI" id="CHEBI:30616"/>
    </ligand>
</feature>
<dbReference type="OMA" id="YHSTPDC"/>
<dbReference type="OrthoDB" id="20524at2759"/>
<dbReference type="Gene3D" id="3.30.200.20">
    <property type="entry name" value="Phosphorylase Kinase, domain 1"/>
    <property type="match status" value="1"/>
</dbReference>
<feature type="compositionally biased region" description="Pro residues" evidence="7">
    <location>
        <begin position="916"/>
        <end position="926"/>
    </location>
</feature>
<name>A0A914A7D7_PATMI</name>
<dbReference type="PANTHER" id="PTHR22974:SF21">
    <property type="entry name" value="DUAL SPECIFICITY PROTEIN KINASE TTK"/>
    <property type="match status" value="1"/>
</dbReference>
<feature type="region of interest" description="Disordered" evidence="7">
    <location>
        <begin position="904"/>
        <end position="944"/>
    </location>
</feature>
<dbReference type="InterPro" id="IPR011990">
    <property type="entry name" value="TPR-like_helical_dom_sf"/>
</dbReference>
<feature type="compositionally biased region" description="Low complexity" evidence="7">
    <location>
        <begin position="1006"/>
        <end position="1017"/>
    </location>
</feature>
<feature type="compositionally biased region" description="Polar residues" evidence="7">
    <location>
        <begin position="488"/>
        <end position="500"/>
    </location>
</feature>
<dbReference type="SMART" id="SM00220">
    <property type="entry name" value="S_TKc"/>
    <property type="match status" value="1"/>
</dbReference>
<dbReference type="FunFam" id="3.30.200.20:FF:000131">
    <property type="entry name" value="Dual specificity protein kinase TTK"/>
    <property type="match status" value="1"/>
</dbReference>
<organism evidence="9 10">
    <name type="scientific">Patiria miniata</name>
    <name type="common">Bat star</name>
    <name type="synonym">Asterina miniata</name>
    <dbReference type="NCBI Taxonomy" id="46514"/>
    <lineage>
        <taxon>Eukaryota</taxon>
        <taxon>Metazoa</taxon>
        <taxon>Echinodermata</taxon>
        <taxon>Eleutherozoa</taxon>
        <taxon>Asterozoa</taxon>
        <taxon>Asteroidea</taxon>
        <taxon>Valvatacea</taxon>
        <taxon>Valvatida</taxon>
        <taxon>Asterinidae</taxon>
        <taxon>Patiria</taxon>
    </lineage>
</organism>
<dbReference type="GO" id="GO:0034501">
    <property type="term" value="P:protein localization to kinetochore"/>
    <property type="evidence" value="ECO:0007669"/>
    <property type="project" value="TreeGrafter"/>
</dbReference>
<dbReference type="PROSITE" id="PS00108">
    <property type="entry name" value="PROTEIN_KINASE_ST"/>
    <property type="match status" value="1"/>
</dbReference>
<evidence type="ECO:0000313" key="10">
    <source>
        <dbReference type="Proteomes" id="UP000887568"/>
    </source>
</evidence>
<evidence type="ECO:0000256" key="1">
    <source>
        <dbReference type="ARBA" id="ARBA00022527"/>
    </source>
</evidence>
<feature type="region of interest" description="Disordered" evidence="7">
    <location>
        <begin position="221"/>
        <end position="260"/>
    </location>
</feature>
<dbReference type="PANTHER" id="PTHR22974">
    <property type="entry name" value="MIXED LINEAGE PROTEIN KINASE"/>
    <property type="match status" value="1"/>
</dbReference>
<feature type="domain" description="Protein kinase" evidence="8">
    <location>
        <begin position="566"/>
        <end position="837"/>
    </location>
</feature>
<keyword evidence="10" id="KW-1185">Reference proteome</keyword>
<accession>A0A914A7D7</accession>
<dbReference type="RefSeq" id="XP_038059331.1">
    <property type="nucleotide sequence ID" value="XM_038203403.1"/>
</dbReference>
<proteinExistence type="predicted"/>
<sequence length="1024" mass="114645">MGSSCHQASHLFTPFKDFTVQVQRIMEAGCRPEDWLGYLRRLETDPHFSDTTNRYRSLCSMYNSALKHIALDKNKTNPAYAQICINFAKLKMTHDPDDARMFFKYARANIKTLAIVHVEAAQFELDQGNRDKCLDILKKAKNLKVEPQQMIATAVQRFNMAMTSLHSDENGDSRTTGDQGQWISAGSKPPVGPNSRVTATRSTSLENTKPQIAALQPLSKHLTPSHTNGPPCSQATNRQHNQAMLSAQSQPQAKPDTAAAHGETPVFQEYVDSTVSFGRSGGRKRQSSGASSSDDGDTIPWLFNKPWEVASRPVAPAGNVTSQSASKLKRGNIYTPDCKSLPVCYSVGEASRRKNRPIYGTAQRVKRSSLILQEVPPSNPDDSDDDFPFPDIKPLEKTVSPGEDKSDSRNERLTAIIESPQQTSNDSGVAMMTTPSTEQPRPPTLSRNYSNVDTLRLHTPSQHDGKPQASQQRMQSGLYQMQDKGISQDASSVSQETPNVPHSVKPEPPVSRPTYQPPLIENGASHQKPIHYYGNNQHYSQQMMAPMPVPQPVQRKDVITVNKVTYTILRIIGKGGSSKVYQVFSENKKKVLAIKYVKLDCADDMTVQGYINEITLLQKLRNSENIIHLYDFEITDSHIYLVMECGSIDLATFLSKHKKIDPQDMKFYWRGMLDAVDVVHQAGIVHSDLKPANFLFVEGTLKLIDFGIANAIQSDKTSVVRESQVGTLNYMSPEAIQDTSPSPQVDANGHRRPKLKINCKSDVWSLGCIFYYMVYGKTPFQHITLSLMKLQAICDPRHVIEFPAVDNPHLLDLLKKCLIRDPRERPSIPELRKHPYFLSEAAPVQEEASKPNLTEEHLKSLISQLSHAQINSPTSITAVTRTLMEQLQSGQQFDISTALGSKVRSRPFQQVAQQPPTQPPAPPPHQPSFDMPQQPPQLAQPRQANRVPLQVVQREALQQAQSALKPLCRSQSNKYMRQESHEKENRDLEAVLRGQLAHKYQNALPTQVTEEQTYEQTWGTETMK</sequence>
<feature type="compositionally biased region" description="Polar residues" evidence="7">
    <location>
        <begin position="173"/>
        <end position="184"/>
    </location>
</feature>
<keyword evidence="1" id="KW-0723">Serine/threonine-protein kinase</keyword>
<dbReference type="InterPro" id="IPR011009">
    <property type="entry name" value="Kinase-like_dom_sf"/>
</dbReference>
<dbReference type="GO" id="GO:0098813">
    <property type="term" value="P:nuclear chromosome segregation"/>
    <property type="evidence" value="ECO:0007669"/>
    <property type="project" value="UniProtKB-ARBA"/>
</dbReference>
<dbReference type="CDD" id="cd14131">
    <property type="entry name" value="PKc_Mps1"/>
    <property type="match status" value="1"/>
</dbReference>
<evidence type="ECO:0000313" key="9">
    <source>
        <dbReference type="EnsemblMetazoa" id="XP_038059331.1"/>
    </source>
</evidence>
<dbReference type="EnsemblMetazoa" id="XM_038203403.1">
    <property type="protein sequence ID" value="XP_038059331.1"/>
    <property type="gene ID" value="LOC119730476"/>
</dbReference>
<feature type="region of interest" description="Disordered" evidence="7">
    <location>
        <begin position="369"/>
        <end position="512"/>
    </location>
</feature>
<dbReference type="Gene3D" id="1.10.510.10">
    <property type="entry name" value="Transferase(Phosphotransferase) domain 1"/>
    <property type="match status" value="1"/>
</dbReference>
<feature type="region of interest" description="Disordered" evidence="7">
    <location>
        <begin position="166"/>
        <end position="208"/>
    </location>
</feature>
<dbReference type="GO" id="GO:0000776">
    <property type="term" value="C:kinetochore"/>
    <property type="evidence" value="ECO:0007669"/>
    <property type="project" value="TreeGrafter"/>
</dbReference>
<dbReference type="PROSITE" id="PS50011">
    <property type="entry name" value="PROTEIN_KINASE_DOM"/>
    <property type="match status" value="1"/>
</dbReference>
<evidence type="ECO:0000256" key="6">
    <source>
        <dbReference type="PROSITE-ProRule" id="PRU10141"/>
    </source>
</evidence>
<feature type="compositionally biased region" description="Basic and acidic residues" evidence="7">
    <location>
        <begin position="402"/>
        <end position="412"/>
    </location>
</feature>
<protein>
    <recommendedName>
        <fullName evidence="8">Protein kinase domain-containing protein</fullName>
    </recommendedName>
</protein>
<dbReference type="InterPro" id="IPR017441">
    <property type="entry name" value="Protein_kinase_ATP_BS"/>
</dbReference>
<evidence type="ECO:0000259" key="8">
    <source>
        <dbReference type="PROSITE" id="PS50011"/>
    </source>
</evidence>
<dbReference type="InterPro" id="IPR000719">
    <property type="entry name" value="Prot_kinase_dom"/>
</dbReference>
<dbReference type="GeneID" id="119730476"/>
<dbReference type="PROSITE" id="PS00107">
    <property type="entry name" value="PROTEIN_KINASE_ATP"/>
    <property type="match status" value="1"/>
</dbReference>
<feature type="compositionally biased region" description="Polar residues" evidence="7">
    <location>
        <begin position="222"/>
        <end position="252"/>
    </location>
</feature>
<dbReference type="GO" id="GO:0005524">
    <property type="term" value="F:ATP binding"/>
    <property type="evidence" value="ECO:0007669"/>
    <property type="project" value="UniProtKB-UniRule"/>
</dbReference>
<evidence type="ECO:0000256" key="5">
    <source>
        <dbReference type="ARBA" id="ARBA00022840"/>
    </source>
</evidence>
<evidence type="ECO:0000256" key="3">
    <source>
        <dbReference type="ARBA" id="ARBA00022741"/>
    </source>
</evidence>
<feature type="region of interest" description="Disordered" evidence="7">
    <location>
        <begin position="276"/>
        <end position="299"/>
    </location>
</feature>
<dbReference type="Gene3D" id="1.25.40.10">
    <property type="entry name" value="Tetratricopeptide repeat domain"/>
    <property type="match status" value="1"/>
</dbReference>
<feature type="compositionally biased region" description="Polar residues" evidence="7">
    <location>
        <begin position="419"/>
        <end position="453"/>
    </location>
</feature>
<dbReference type="Pfam" id="PF00069">
    <property type="entry name" value="Pkinase"/>
    <property type="match status" value="1"/>
</dbReference>
<dbReference type="Proteomes" id="UP000887568">
    <property type="component" value="Unplaced"/>
</dbReference>
<keyword evidence="5 6" id="KW-0067">ATP-binding</keyword>
<dbReference type="FunFam" id="1.10.510.10:FF:000224">
    <property type="entry name" value="serine/threonine-protein kinase mph1 isoform X1"/>
    <property type="match status" value="1"/>
</dbReference>
<dbReference type="GO" id="GO:0007094">
    <property type="term" value="P:mitotic spindle assembly checkpoint signaling"/>
    <property type="evidence" value="ECO:0007669"/>
    <property type="project" value="TreeGrafter"/>
</dbReference>
<dbReference type="GO" id="GO:0033316">
    <property type="term" value="P:meiotic spindle assembly checkpoint signaling"/>
    <property type="evidence" value="ECO:0007669"/>
    <property type="project" value="TreeGrafter"/>
</dbReference>
<keyword evidence="2" id="KW-0808">Transferase</keyword>
<dbReference type="GO" id="GO:0004674">
    <property type="term" value="F:protein serine/threonine kinase activity"/>
    <property type="evidence" value="ECO:0007669"/>
    <property type="project" value="UniProtKB-KW"/>
</dbReference>